<gene>
    <name evidence="2" type="ORF">POVWA2_040660</name>
</gene>
<feature type="region of interest" description="Disordered" evidence="1">
    <location>
        <begin position="18"/>
        <end position="57"/>
    </location>
</feature>
<name>A0A1A8ZAM8_PLAOA</name>
<dbReference type="AlphaFoldDB" id="A0A1A8ZAM8"/>
<feature type="region of interest" description="Disordered" evidence="1">
    <location>
        <begin position="330"/>
        <end position="352"/>
    </location>
</feature>
<protein>
    <submittedName>
        <fullName evidence="2">Uncharacterized protein</fullName>
    </submittedName>
</protein>
<reference evidence="3" key="1">
    <citation type="submission" date="2016-05" db="EMBL/GenBank/DDBJ databases">
        <authorList>
            <person name="Naeem Raeece"/>
        </authorList>
    </citation>
    <scope>NUCLEOTIDE SEQUENCE [LARGE SCALE GENOMIC DNA]</scope>
</reference>
<sequence length="696" mass="81538">MYSAEQVTARQNCNCDRDQIRHRNENQNRSQNRNQNRNHNTTELGRNSRMDEVDEGEQVCARGNNAENLQLGRKKKYSNLVTLGKKEVSTFNEKIMIEKKEQELLKIIPMLKEGTSCQLKKKSKNNFSNMDEISNEFMMKLYSSKTPSKQVEDVSENSQYIKTYSCPKKRVYTPSKFDNSMVFNYNQHGEHEDEENDEDDEDEEASNRLSMFTTPKRRYTNKRKIGRIKNENNSHFSSKKKKKKSVYDELMFLHTPLREKNKFIPDEKGENNYAGKDKWIMNESNMNELPEYIKNEYVSYLCSPLKRSERLIKSKINKMLNQNIENLKNEKEHTIKDSSKNNSSGCSDNDSCNTTETNQIAHCDFEPEEEERCWDDYYTQSVDKTRPFTGITTELAVSMISDLLKQRIKKIKIDDKEFFSPISENDTIMEIGHGNHPLAVQMYEKWGTVGRYMGVEFSGLASREALKCEKLKSLFLKRKVEFVKVLSMKYYKEDSLDGVVTQSNISPRNTKTDFIKLYTFKYIFAKSTLDYITCRMDNIGNSCDWEEDLQISPSVVEMFNSLSDSLQNSKNGNNKNNSSIIFVEPSNSSKFRDHILTIFKVIYTATFKYDSSAKYLRLCKITNNTKACGYMIEKRNEVYQHFEQMRQEFLKLILKSSITKNIDEVDWYLPTTAPQKWTSHSPDDIEYLVKLDRKHF</sequence>
<evidence type="ECO:0000313" key="3">
    <source>
        <dbReference type="Proteomes" id="UP000078550"/>
    </source>
</evidence>
<dbReference type="Proteomes" id="UP000078550">
    <property type="component" value="Unassembled WGS sequence"/>
</dbReference>
<accession>A0A1A8ZAM8</accession>
<dbReference type="InterPro" id="IPR029063">
    <property type="entry name" value="SAM-dependent_MTases_sf"/>
</dbReference>
<dbReference type="EMBL" id="FLRE01000155">
    <property type="protein sequence ID" value="SBT40886.1"/>
    <property type="molecule type" value="Genomic_DNA"/>
</dbReference>
<dbReference type="Gene3D" id="3.40.50.150">
    <property type="entry name" value="Vaccinia Virus protein VP39"/>
    <property type="match status" value="1"/>
</dbReference>
<feature type="compositionally biased region" description="Acidic residues" evidence="1">
    <location>
        <begin position="192"/>
        <end position="204"/>
    </location>
</feature>
<feature type="compositionally biased region" description="Low complexity" evidence="1">
    <location>
        <begin position="340"/>
        <end position="352"/>
    </location>
</feature>
<evidence type="ECO:0000256" key="1">
    <source>
        <dbReference type="SAM" id="MobiDB-lite"/>
    </source>
</evidence>
<feature type="region of interest" description="Disordered" evidence="1">
    <location>
        <begin position="189"/>
        <end position="209"/>
    </location>
</feature>
<evidence type="ECO:0000313" key="2">
    <source>
        <dbReference type="EMBL" id="SBT40886.1"/>
    </source>
</evidence>
<feature type="compositionally biased region" description="Basic and acidic residues" evidence="1">
    <location>
        <begin position="330"/>
        <end position="339"/>
    </location>
</feature>
<proteinExistence type="predicted"/>
<feature type="compositionally biased region" description="Low complexity" evidence="1">
    <location>
        <begin position="27"/>
        <end position="39"/>
    </location>
</feature>
<organism evidence="2 3">
    <name type="scientific">Plasmodium ovale wallikeri</name>
    <dbReference type="NCBI Taxonomy" id="864142"/>
    <lineage>
        <taxon>Eukaryota</taxon>
        <taxon>Sar</taxon>
        <taxon>Alveolata</taxon>
        <taxon>Apicomplexa</taxon>
        <taxon>Aconoidasida</taxon>
        <taxon>Haemosporida</taxon>
        <taxon>Plasmodiidae</taxon>
        <taxon>Plasmodium</taxon>
        <taxon>Plasmodium (Plasmodium)</taxon>
    </lineage>
</organism>